<evidence type="ECO:0000256" key="1">
    <source>
        <dbReference type="ARBA" id="ARBA00001231"/>
    </source>
</evidence>
<evidence type="ECO:0000256" key="6">
    <source>
        <dbReference type="PIRSR" id="PIRSR625705-1"/>
    </source>
</evidence>
<dbReference type="InterPro" id="IPR037524">
    <property type="entry name" value="PA14/GLEYA"/>
</dbReference>
<organism evidence="9 10">
    <name type="scientific">Bacteroides acidifaciens</name>
    <dbReference type="NCBI Taxonomy" id="85831"/>
    <lineage>
        <taxon>Bacteria</taxon>
        <taxon>Pseudomonadati</taxon>
        <taxon>Bacteroidota</taxon>
        <taxon>Bacteroidia</taxon>
        <taxon>Bacteroidales</taxon>
        <taxon>Bacteroidaceae</taxon>
        <taxon>Bacteroides</taxon>
    </lineage>
</organism>
<accession>A0A3L8A768</accession>
<proteinExistence type="inferred from homology"/>
<dbReference type="SMART" id="SM00758">
    <property type="entry name" value="PA14"/>
    <property type="match status" value="1"/>
</dbReference>
<dbReference type="STRING" id="1235814.GCA_000613385_01548"/>
<evidence type="ECO:0000313" key="9">
    <source>
        <dbReference type="EMBL" id="RLT78443.1"/>
    </source>
</evidence>
<evidence type="ECO:0000313" key="10">
    <source>
        <dbReference type="Proteomes" id="UP000267159"/>
    </source>
</evidence>
<comment type="similarity">
    <text evidence="2">Belongs to the glycosyl hydrolase 20 family.</text>
</comment>
<evidence type="ECO:0000256" key="7">
    <source>
        <dbReference type="SAM" id="SignalP"/>
    </source>
</evidence>
<dbReference type="Gene3D" id="3.20.20.80">
    <property type="entry name" value="Glycosidases"/>
    <property type="match status" value="1"/>
</dbReference>
<comment type="catalytic activity">
    <reaction evidence="1">
        <text>Hydrolysis of terminal non-reducing N-acetyl-D-hexosamine residues in N-acetyl-beta-D-hexosaminides.</text>
        <dbReference type="EC" id="3.2.1.52"/>
    </reaction>
</comment>
<dbReference type="GO" id="GO:0005975">
    <property type="term" value="P:carbohydrate metabolic process"/>
    <property type="evidence" value="ECO:0007669"/>
    <property type="project" value="InterPro"/>
</dbReference>
<dbReference type="PANTHER" id="PTHR22600">
    <property type="entry name" value="BETA-HEXOSAMINIDASE"/>
    <property type="match status" value="1"/>
</dbReference>
<keyword evidence="7" id="KW-0732">Signal</keyword>
<dbReference type="Pfam" id="PF02838">
    <property type="entry name" value="Glyco_hydro_20b"/>
    <property type="match status" value="1"/>
</dbReference>
<dbReference type="InterPro" id="IPR025705">
    <property type="entry name" value="Beta_hexosaminidase_sua/sub"/>
</dbReference>
<dbReference type="InterPro" id="IPR015883">
    <property type="entry name" value="Glyco_hydro_20_cat"/>
</dbReference>
<dbReference type="RefSeq" id="WP_121767384.1">
    <property type="nucleotide sequence ID" value="NZ_CANDIM010000037.1"/>
</dbReference>
<dbReference type="Gene3D" id="3.30.379.10">
    <property type="entry name" value="Chitobiase/beta-hexosaminidase domain 2-like"/>
    <property type="match status" value="1"/>
</dbReference>
<dbReference type="GO" id="GO:0030203">
    <property type="term" value="P:glycosaminoglycan metabolic process"/>
    <property type="evidence" value="ECO:0007669"/>
    <property type="project" value="TreeGrafter"/>
</dbReference>
<sequence length="768" mass="87195">MFKQLSTSLLIVSACVFSACTSVVKQEVAILPTPVSLTEQSGAFVFKDEMKIGVSDQSLFPAVGYLQEILRNVVSSSVEVTADKDLVDVYFQLGNTEGKHGSYKLQSTPEFIRVEANDYSGIISAVTTIRQLLPAEIEMQGTKRTYSIPAVQIEDAPRFEWRGFMLDASRHFWNKEEVKHVLDLMSLYKLNKFHWHLTDDQGWRIEIEKYPLLTEKGAWRQFNNHDRTCMARAAEEDNTDFLIPEDKLRIVEGDTLYGGYYTHDDVKEIVAYAAQRGIDVIPEIDMPGHFLAAISQYPDLACDGLIGWGEIFSSPICPGKDETLEFCRNVFKEIFELFPYEYVHMGGDEVEKNNWKKCPRCQKRIRTENLGSVEELQAWFVRDMEKFFHANGKKLVGWDEVVKDGLSSDAVITWWRSWAKDALPTATMQQQKVIACPNEFFYFDYAQDQNSVKKILAFDPYADDRLSSEQKEYIWGVQANLWAEWIPTMKRIEYMIVPRMIALSEIAWAEPVTRPGLDEFYRQLVPQFKRMDVMGVNYRIPDLQGFYKVNAFIDDTMVNLTCPLPGIEIRYTTDGSMPDKQSSLYDGALKIKETTDFTFRTFRKDGSPSDVVRTKYVKAPYAEAATTPASLQPGLKAVWHDFRGNLCADIDAAPIKEEYVIESVSIPEGVKGDIGLILTGYLEVPADGIYTFALLSDDGSTLILDGELLGDNDGAHSPAEIIVQKALKAGLHPIEVRYFDCNGGVLQMELVNDKGEKIVLPKEWLKHE</sequence>
<dbReference type="SUPFAM" id="SSF55545">
    <property type="entry name" value="beta-N-acetylhexosaminidase-like domain"/>
    <property type="match status" value="1"/>
</dbReference>
<dbReference type="EC" id="3.2.1.52" evidence="3"/>
<evidence type="ECO:0000259" key="8">
    <source>
        <dbReference type="PROSITE" id="PS51820"/>
    </source>
</evidence>
<evidence type="ECO:0000256" key="3">
    <source>
        <dbReference type="ARBA" id="ARBA00012663"/>
    </source>
</evidence>
<dbReference type="PROSITE" id="PS51257">
    <property type="entry name" value="PROKAR_LIPOPROTEIN"/>
    <property type="match status" value="1"/>
</dbReference>
<evidence type="ECO:0000256" key="5">
    <source>
        <dbReference type="ARBA" id="ARBA00023295"/>
    </source>
</evidence>
<dbReference type="Proteomes" id="UP000267159">
    <property type="component" value="Unassembled WGS sequence"/>
</dbReference>
<dbReference type="SUPFAM" id="SSF56988">
    <property type="entry name" value="Anthrax protective antigen"/>
    <property type="match status" value="1"/>
</dbReference>
<gene>
    <name evidence="9" type="ORF">D7Y07_19190</name>
</gene>
<dbReference type="InterPro" id="IPR059177">
    <property type="entry name" value="GH29D-like_dom"/>
</dbReference>
<dbReference type="Gene3D" id="3.90.182.10">
    <property type="entry name" value="Toxin - Anthrax Protective Antigen,domain 1"/>
    <property type="match status" value="1"/>
</dbReference>
<feature type="chain" id="PRO_5018044870" description="beta-N-acetylhexosaminidase" evidence="7">
    <location>
        <begin position="20"/>
        <end position="768"/>
    </location>
</feature>
<protein>
    <recommendedName>
        <fullName evidence="3">beta-N-acetylhexosaminidase</fullName>
        <ecNumber evidence="3">3.2.1.52</ecNumber>
    </recommendedName>
</protein>
<dbReference type="InterPro" id="IPR017853">
    <property type="entry name" value="GH"/>
</dbReference>
<dbReference type="InterPro" id="IPR015882">
    <property type="entry name" value="HEX_bac_N"/>
</dbReference>
<evidence type="ECO:0000256" key="4">
    <source>
        <dbReference type="ARBA" id="ARBA00022801"/>
    </source>
</evidence>
<evidence type="ECO:0000256" key="2">
    <source>
        <dbReference type="ARBA" id="ARBA00006285"/>
    </source>
</evidence>
<feature type="active site" description="Proton donor" evidence="6">
    <location>
        <position position="349"/>
    </location>
</feature>
<dbReference type="GO" id="GO:0004563">
    <property type="term" value="F:beta-N-acetylhexosaminidase activity"/>
    <property type="evidence" value="ECO:0007669"/>
    <property type="project" value="UniProtKB-EC"/>
</dbReference>
<dbReference type="InterPro" id="IPR029018">
    <property type="entry name" value="Hex-like_dom2"/>
</dbReference>
<dbReference type="Pfam" id="PF00728">
    <property type="entry name" value="Glyco_hydro_20"/>
    <property type="match status" value="1"/>
</dbReference>
<comment type="caution">
    <text evidence="9">The sequence shown here is derived from an EMBL/GenBank/DDBJ whole genome shotgun (WGS) entry which is preliminary data.</text>
</comment>
<dbReference type="AlphaFoldDB" id="A0A3L8A768"/>
<feature type="domain" description="PA14" evidence="8">
    <location>
        <begin position="630"/>
        <end position="764"/>
    </location>
</feature>
<feature type="signal peptide" evidence="7">
    <location>
        <begin position="1"/>
        <end position="19"/>
    </location>
</feature>
<dbReference type="CDD" id="cd06563">
    <property type="entry name" value="GH20_chitobiase-like"/>
    <property type="match status" value="1"/>
</dbReference>
<name>A0A3L8A768_9BACE</name>
<dbReference type="PANTHER" id="PTHR22600:SF57">
    <property type="entry name" value="BETA-N-ACETYLHEXOSAMINIDASE"/>
    <property type="match status" value="1"/>
</dbReference>
<dbReference type="Pfam" id="PF07691">
    <property type="entry name" value="PA14"/>
    <property type="match status" value="1"/>
</dbReference>
<keyword evidence="5" id="KW-0326">Glycosidase</keyword>
<dbReference type="PROSITE" id="PS51820">
    <property type="entry name" value="PA14"/>
    <property type="match status" value="1"/>
</dbReference>
<dbReference type="PRINTS" id="PR00738">
    <property type="entry name" value="GLHYDRLASE20"/>
</dbReference>
<dbReference type="Pfam" id="PF13290">
    <property type="entry name" value="CHB_HEX_C_1"/>
    <property type="match status" value="1"/>
</dbReference>
<dbReference type="GO" id="GO:0016020">
    <property type="term" value="C:membrane"/>
    <property type="evidence" value="ECO:0007669"/>
    <property type="project" value="TreeGrafter"/>
</dbReference>
<keyword evidence="4" id="KW-0378">Hydrolase</keyword>
<dbReference type="EMBL" id="RAZM01000108">
    <property type="protein sequence ID" value="RLT78443.1"/>
    <property type="molecule type" value="Genomic_DNA"/>
</dbReference>
<dbReference type="SUPFAM" id="SSF51445">
    <property type="entry name" value="(Trans)glycosidases"/>
    <property type="match status" value="1"/>
</dbReference>
<dbReference type="InterPro" id="IPR011658">
    <property type="entry name" value="PA14_dom"/>
</dbReference>
<reference evidence="9 10" key="1">
    <citation type="submission" date="2018-09" db="EMBL/GenBank/DDBJ databases">
        <title>Murine metabolic-syndrome-specific gut microbial biobank.</title>
        <authorList>
            <person name="Liu C."/>
        </authorList>
    </citation>
    <scope>NUCLEOTIDE SEQUENCE [LARGE SCALE GENOMIC DNA]</scope>
    <source>
        <strain evidence="9 10">0.1X-D8-26</strain>
    </source>
</reference>